<feature type="compositionally biased region" description="Basic and acidic residues" evidence="2">
    <location>
        <begin position="1"/>
        <end position="15"/>
    </location>
</feature>
<comment type="caution">
    <text evidence="3">The sequence shown here is derived from an EMBL/GenBank/DDBJ whole genome shotgun (WGS) entry which is preliminary data.</text>
</comment>
<dbReference type="Proteomes" id="UP000544331">
    <property type="component" value="Unassembled WGS sequence"/>
</dbReference>
<proteinExistence type="predicted"/>
<reference evidence="3 4" key="1">
    <citation type="submission" date="2020-05" db="EMBL/GenBank/DDBJ databases">
        <title>Identification and distribution of gene clusters putatively required for synthesis of sphingolipid metabolism inhibitors in phylogenetically diverse species of the filamentous fungus Fusarium.</title>
        <authorList>
            <person name="Kim H.-S."/>
            <person name="Busman M."/>
            <person name="Brown D.W."/>
            <person name="Divon H."/>
            <person name="Uhlig S."/>
            <person name="Proctor R.H."/>
        </authorList>
    </citation>
    <scope>NUCLEOTIDE SEQUENCE [LARGE SCALE GENOMIC DNA]</scope>
    <source>
        <strain evidence="3 4">NRRL 66235</strain>
    </source>
</reference>
<evidence type="ECO:0000313" key="3">
    <source>
        <dbReference type="EMBL" id="KAF5705989.1"/>
    </source>
</evidence>
<keyword evidence="4" id="KW-1185">Reference proteome</keyword>
<evidence type="ECO:0000256" key="1">
    <source>
        <dbReference type="SAM" id="Coils"/>
    </source>
</evidence>
<dbReference type="EMBL" id="JAAOAN010000466">
    <property type="protein sequence ID" value="KAF5705989.1"/>
    <property type="molecule type" value="Genomic_DNA"/>
</dbReference>
<protein>
    <submittedName>
        <fullName evidence="3">Fungal specific transcription factor factor domain-containing protein</fullName>
    </submittedName>
</protein>
<feature type="region of interest" description="Disordered" evidence="2">
    <location>
        <begin position="1"/>
        <end position="31"/>
    </location>
</feature>
<dbReference type="AlphaFoldDB" id="A0A8H6D719"/>
<dbReference type="OrthoDB" id="3163292at2759"/>
<accession>A0A8H6D719</accession>
<organism evidence="3 4">
    <name type="scientific">Fusarium mundagurra</name>
    <dbReference type="NCBI Taxonomy" id="1567541"/>
    <lineage>
        <taxon>Eukaryota</taxon>
        <taxon>Fungi</taxon>
        <taxon>Dikarya</taxon>
        <taxon>Ascomycota</taxon>
        <taxon>Pezizomycotina</taxon>
        <taxon>Sordariomycetes</taxon>
        <taxon>Hypocreomycetidae</taxon>
        <taxon>Hypocreales</taxon>
        <taxon>Nectriaceae</taxon>
        <taxon>Fusarium</taxon>
        <taxon>Fusarium fujikuroi species complex</taxon>
    </lineage>
</organism>
<evidence type="ECO:0000313" key="4">
    <source>
        <dbReference type="Proteomes" id="UP000544331"/>
    </source>
</evidence>
<feature type="coiled-coil region" evidence="1">
    <location>
        <begin position="80"/>
        <end position="107"/>
    </location>
</feature>
<feature type="compositionally biased region" description="Basic and acidic residues" evidence="2">
    <location>
        <begin position="22"/>
        <end position="31"/>
    </location>
</feature>
<gene>
    <name evidence="3" type="ORF">FMUND_11829</name>
</gene>
<sequence>MQSSGRIDDESEPGRTDFSADQADKMSSRRKACNECKQQKVQPLSAFQHHQHTHYLSRIIVLGADVSDLIAELTMAFVGLENEGKQSTDLESELHSLREQLRATQSNASTSSQHNETNWPVPAPVGTPGSVFNAINQTDAGLNFSPVRNDSPAASMNFPPATLGSSVTNDADLQCLTTRPGIDPPTQHRASLFPQVRPRALGNIILQIEEIDELFNIRGSKTAEIAANPPAQTG</sequence>
<name>A0A8H6D719_9HYPO</name>
<evidence type="ECO:0000256" key="2">
    <source>
        <dbReference type="SAM" id="MobiDB-lite"/>
    </source>
</evidence>
<keyword evidence="1" id="KW-0175">Coiled coil</keyword>